<accession>A0A1T5AIW4</accession>
<gene>
    <name evidence="1" type="ORF">SAMN05660866_00986</name>
</gene>
<evidence type="ECO:0000313" key="2">
    <source>
        <dbReference type="Proteomes" id="UP000190339"/>
    </source>
</evidence>
<dbReference type="RefSeq" id="WP_079511479.1">
    <property type="nucleotide sequence ID" value="NZ_FUYL01000002.1"/>
</dbReference>
<dbReference type="Proteomes" id="UP000190339">
    <property type="component" value="Unassembled WGS sequence"/>
</dbReference>
<protein>
    <submittedName>
        <fullName evidence="1">Uncharacterized protein</fullName>
    </submittedName>
</protein>
<dbReference type="OrthoDB" id="1441265at2"/>
<sequence length="149" mass="16360">MKNKIYIKFFLVVFLGLWMVQGQAQTLHELVLTVDITKPNNVANNFFSAGDNTTILESSSGKRFAIRAEVGDSVLWKAKAAGESQVPVHVVGVNYISGPRIFSSNTLTGKSSIKGTIIRGGKENYVYKLHYTLGSDTKVYVVTAIIMTK</sequence>
<dbReference type="EMBL" id="FUYL01000002">
    <property type="protein sequence ID" value="SKB34769.1"/>
    <property type="molecule type" value="Genomic_DNA"/>
</dbReference>
<proteinExistence type="predicted"/>
<dbReference type="AlphaFoldDB" id="A0A1T5AIW4"/>
<evidence type="ECO:0000313" key="1">
    <source>
        <dbReference type="EMBL" id="SKB34769.1"/>
    </source>
</evidence>
<dbReference type="STRING" id="561365.SAMN05660866_00986"/>
<name>A0A1T5AIW4_9FLAO</name>
<organism evidence="1 2">
    <name type="scientific">Maribacter arcticus</name>
    <dbReference type="NCBI Taxonomy" id="561365"/>
    <lineage>
        <taxon>Bacteria</taxon>
        <taxon>Pseudomonadati</taxon>
        <taxon>Bacteroidota</taxon>
        <taxon>Flavobacteriia</taxon>
        <taxon>Flavobacteriales</taxon>
        <taxon>Flavobacteriaceae</taxon>
        <taxon>Maribacter</taxon>
    </lineage>
</organism>
<keyword evidence="2" id="KW-1185">Reference proteome</keyword>
<reference evidence="2" key="1">
    <citation type="submission" date="2017-02" db="EMBL/GenBank/DDBJ databases">
        <authorList>
            <person name="Varghese N."/>
            <person name="Submissions S."/>
        </authorList>
    </citation>
    <scope>NUCLEOTIDE SEQUENCE [LARGE SCALE GENOMIC DNA]</scope>
    <source>
        <strain evidence="2">DSM 23546</strain>
    </source>
</reference>